<dbReference type="InterPro" id="IPR016047">
    <property type="entry name" value="M23ase_b-sheet_dom"/>
</dbReference>
<evidence type="ECO:0000313" key="5">
    <source>
        <dbReference type="Proteomes" id="UP000298340"/>
    </source>
</evidence>
<protein>
    <submittedName>
        <fullName evidence="3">M23 family peptidase</fullName>
    </submittedName>
    <submittedName>
        <fullName evidence="2">Peptidase M23-like protein</fullName>
    </submittedName>
</protein>
<dbReference type="AlphaFoldDB" id="A0A4Y7U9B6"/>
<dbReference type="PANTHER" id="PTHR21666">
    <property type="entry name" value="PEPTIDASE-RELATED"/>
    <property type="match status" value="1"/>
</dbReference>
<dbReference type="InterPro" id="IPR011055">
    <property type="entry name" value="Dup_hybrid_motif"/>
</dbReference>
<dbReference type="EMBL" id="QWDN01000009">
    <property type="protein sequence ID" value="TEB42352.1"/>
    <property type="molecule type" value="Genomic_DNA"/>
</dbReference>
<proteinExistence type="predicted"/>
<dbReference type="Proteomes" id="UP000295270">
    <property type="component" value="Unassembled WGS sequence"/>
</dbReference>
<dbReference type="EMBL" id="SLWA01000009">
    <property type="protein sequence ID" value="TCN53094.1"/>
    <property type="molecule type" value="Genomic_DNA"/>
</dbReference>
<reference evidence="2 4" key="1">
    <citation type="journal article" date="2015" name="Stand. Genomic Sci.">
        <title>Genomic Encyclopedia of Bacterial and Archaeal Type Strains, Phase III: the genomes of soil and plant-associated and newly described type strains.</title>
        <authorList>
            <person name="Whitman W.B."/>
            <person name="Woyke T."/>
            <person name="Klenk H.P."/>
            <person name="Zhou Y."/>
            <person name="Lilburn T.G."/>
            <person name="Beck B.J."/>
            <person name="De Vos P."/>
            <person name="Vandamme P."/>
            <person name="Eisen J.A."/>
            <person name="Garrity G."/>
            <person name="Hugenholtz P."/>
            <person name="Kyrpides N.C."/>
        </authorList>
    </citation>
    <scope>NUCLEOTIDE SEQUENCE [LARGE SCALE GENOMIC DNA]</scope>
    <source>
        <strain evidence="2 4">P5626</strain>
    </source>
</reference>
<reference evidence="3 5" key="2">
    <citation type="journal article" date="2018" name="Syst. Appl. Microbiol.">
        <title>Flavobacterium circumlabens sp. nov. and Flavobacterium cupreum sp. nov., two psychrotrophic species isolated from Antarctic environmental samples.</title>
        <authorList>
            <person name="Kralova S."/>
            <person name="Busse H.J."/>
            <person name="Svec P."/>
            <person name="Maslanova I."/>
            <person name="Stankova E."/>
            <person name="Bartak M."/>
            <person name="Sedlacek I."/>
        </authorList>
    </citation>
    <scope>NUCLEOTIDE SEQUENCE [LARGE SCALE GENOMIC DNA]</scope>
    <source>
        <strain evidence="3 5">CCM 8828</strain>
    </source>
</reference>
<organism evidence="3 5">
    <name type="scientific">Flavobacterium circumlabens</name>
    <dbReference type="NCBI Taxonomy" id="2133765"/>
    <lineage>
        <taxon>Bacteria</taxon>
        <taxon>Pseudomonadati</taxon>
        <taxon>Bacteroidota</taxon>
        <taxon>Flavobacteriia</taxon>
        <taxon>Flavobacteriales</taxon>
        <taxon>Flavobacteriaceae</taxon>
        <taxon>Flavobacterium</taxon>
    </lineage>
</organism>
<accession>A0A4Y7U9B6</accession>
<evidence type="ECO:0000313" key="3">
    <source>
        <dbReference type="EMBL" id="TEB42352.1"/>
    </source>
</evidence>
<dbReference type="RefSeq" id="WP_132037503.1">
    <property type="nucleotide sequence ID" value="NZ_QWDN01000009.1"/>
</dbReference>
<sequence length="358" mass="40882">MRTVYYIALLLFFSGIPTDAQNKILIDSKPSSIFIEQSDTKQILNFDFLISNQSTDTLTLQRIKVLVFDNQNHLIHTRFLDNNGTAPSILLVPTRNWNGKESHLVFNPFSEFDNSFTLAKLEFEWIFSDPKENETVVKTSVIPKKYQQKITYKLPLKGRVLVYDAHDCNSHHRRFDYTFEPVRLLDLKSNFMRYAYDFVILDSNNNQFKNKGKNNSDYFGFGNSVYAAADGKILYATGDHKDDKNFDIPKLKENPLELYGNCIAMEHKDGSVSIYGHLKENSLKYKKGDWVKSGQEIAQIGVSGSSFFPHLHFEIRTDITNAAEGLPSYFSNINLVIGKTVQKVKSGLAETGNIIETK</sequence>
<dbReference type="Proteomes" id="UP000298340">
    <property type="component" value="Unassembled WGS sequence"/>
</dbReference>
<keyword evidence="4" id="KW-1185">Reference proteome</keyword>
<dbReference type="Gene3D" id="2.70.70.10">
    <property type="entry name" value="Glucose Permease (Domain IIA)"/>
    <property type="match status" value="1"/>
</dbReference>
<dbReference type="Pfam" id="PF01551">
    <property type="entry name" value="Peptidase_M23"/>
    <property type="match status" value="1"/>
</dbReference>
<dbReference type="InterPro" id="IPR050570">
    <property type="entry name" value="Cell_wall_metabolism_enzyme"/>
</dbReference>
<dbReference type="GO" id="GO:0004222">
    <property type="term" value="F:metalloendopeptidase activity"/>
    <property type="evidence" value="ECO:0007669"/>
    <property type="project" value="TreeGrafter"/>
</dbReference>
<dbReference type="CDD" id="cd12797">
    <property type="entry name" value="M23_peptidase"/>
    <property type="match status" value="1"/>
</dbReference>
<gene>
    <name evidence="3" type="ORF">D0809_20880</name>
    <name evidence="2" type="ORF">EV142_10977</name>
</gene>
<name>A0A4Y7U9B6_9FLAO</name>
<evidence type="ECO:0000313" key="2">
    <source>
        <dbReference type="EMBL" id="TCN53094.1"/>
    </source>
</evidence>
<dbReference type="OrthoDB" id="9809488at2"/>
<evidence type="ECO:0000313" key="4">
    <source>
        <dbReference type="Proteomes" id="UP000295270"/>
    </source>
</evidence>
<evidence type="ECO:0000259" key="1">
    <source>
        <dbReference type="Pfam" id="PF01551"/>
    </source>
</evidence>
<feature type="domain" description="M23ase beta-sheet core" evidence="1">
    <location>
        <begin position="222"/>
        <end position="318"/>
    </location>
</feature>
<comment type="caution">
    <text evidence="3">The sequence shown here is derived from an EMBL/GenBank/DDBJ whole genome shotgun (WGS) entry which is preliminary data.</text>
</comment>
<reference evidence="2" key="3">
    <citation type="submission" date="2019-03" db="EMBL/GenBank/DDBJ databases">
        <authorList>
            <person name="Whitman W."/>
            <person name="Huntemann M."/>
            <person name="Clum A."/>
            <person name="Pillay M."/>
            <person name="Palaniappan K."/>
            <person name="Varghese N."/>
            <person name="Mikhailova N."/>
            <person name="Stamatis D."/>
            <person name="Reddy T."/>
            <person name="Daum C."/>
            <person name="Shapiro N."/>
            <person name="Ivanova N."/>
            <person name="Kyrpides N."/>
            <person name="Woyke T."/>
        </authorList>
    </citation>
    <scope>NUCLEOTIDE SEQUENCE</scope>
    <source>
        <strain evidence="2">P5626</strain>
    </source>
</reference>
<dbReference type="PANTHER" id="PTHR21666:SF270">
    <property type="entry name" value="MUREIN HYDROLASE ACTIVATOR ENVC"/>
    <property type="match status" value="1"/>
</dbReference>
<dbReference type="SUPFAM" id="SSF51261">
    <property type="entry name" value="Duplicated hybrid motif"/>
    <property type="match status" value="1"/>
</dbReference>